<accession>A0ABP9VDM6</accession>
<dbReference type="InterPro" id="IPR043519">
    <property type="entry name" value="NT_sf"/>
</dbReference>
<protein>
    <recommendedName>
        <fullName evidence="3">GrpB family protein</fullName>
    </recommendedName>
</protein>
<organism evidence="1 2">
    <name type="scientific">Deinococcus xinjiangensis</name>
    <dbReference type="NCBI Taxonomy" id="457454"/>
    <lineage>
        <taxon>Bacteria</taxon>
        <taxon>Thermotogati</taxon>
        <taxon>Deinococcota</taxon>
        <taxon>Deinococci</taxon>
        <taxon>Deinococcales</taxon>
        <taxon>Deinococcaceae</taxon>
        <taxon>Deinococcus</taxon>
    </lineage>
</organism>
<dbReference type="EMBL" id="BAABRN010000046">
    <property type="protein sequence ID" value="GAA5503341.1"/>
    <property type="molecule type" value="Genomic_DNA"/>
</dbReference>
<dbReference type="Gene3D" id="3.30.460.10">
    <property type="entry name" value="Beta Polymerase, domain 2"/>
    <property type="match status" value="1"/>
</dbReference>
<dbReference type="SUPFAM" id="SSF81301">
    <property type="entry name" value="Nucleotidyltransferase"/>
    <property type="match status" value="1"/>
</dbReference>
<proteinExistence type="predicted"/>
<reference evidence="1 2" key="1">
    <citation type="submission" date="2024-02" db="EMBL/GenBank/DDBJ databases">
        <title>Deinococcus xinjiangensis NBRC 107630.</title>
        <authorList>
            <person name="Ichikawa N."/>
            <person name="Katano-Makiyama Y."/>
            <person name="Hidaka K."/>
        </authorList>
    </citation>
    <scope>NUCLEOTIDE SEQUENCE [LARGE SCALE GENOMIC DNA]</scope>
    <source>
        <strain evidence="1 2">NBRC 107630</strain>
    </source>
</reference>
<dbReference type="Proteomes" id="UP001458946">
    <property type="component" value="Unassembled WGS sequence"/>
</dbReference>
<dbReference type="Pfam" id="PF04229">
    <property type="entry name" value="GrpB"/>
    <property type="match status" value="1"/>
</dbReference>
<evidence type="ECO:0008006" key="3">
    <source>
        <dbReference type="Google" id="ProtNLM"/>
    </source>
</evidence>
<comment type="caution">
    <text evidence="1">The sequence shown here is derived from an EMBL/GenBank/DDBJ whole genome shotgun (WGS) entry which is preliminary data.</text>
</comment>
<gene>
    <name evidence="1" type="ORF">Dxin01_03098</name>
</gene>
<dbReference type="PANTHER" id="PTHR34822">
    <property type="entry name" value="GRPB DOMAIN PROTEIN (AFU_ORTHOLOGUE AFUA_1G01530)"/>
    <property type="match status" value="1"/>
</dbReference>
<keyword evidence="2" id="KW-1185">Reference proteome</keyword>
<evidence type="ECO:0000313" key="1">
    <source>
        <dbReference type="EMBL" id="GAA5503341.1"/>
    </source>
</evidence>
<name>A0ABP9VDM6_9DEIO</name>
<sequence length="160" mass="18355">MYLSEPKMAEWQARFVTHRRRIQRLLPTATLEHIGSTALPNIVAKDVVDVLVGVQANQIQAAAQSLSEVGYVLEGQREEHHWLCWPQPDKREAVIHVVLLGGEIWHKRLFFRDHLRQNPAEARAYEALKLRIAAQTDDWGEYTAQKAEFVARILAQGRLT</sequence>
<evidence type="ECO:0000313" key="2">
    <source>
        <dbReference type="Proteomes" id="UP001458946"/>
    </source>
</evidence>
<dbReference type="InterPro" id="IPR007344">
    <property type="entry name" value="GrpB/CoaE"/>
</dbReference>
<dbReference type="PANTHER" id="PTHR34822:SF1">
    <property type="entry name" value="GRPB FAMILY PROTEIN"/>
    <property type="match status" value="1"/>
</dbReference>
<dbReference type="RefSeq" id="WP_353543311.1">
    <property type="nucleotide sequence ID" value="NZ_BAABRN010000046.1"/>
</dbReference>